<name>A0A8S9VE57_PHYIN</name>
<gene>
    <name evidence="2" type="ORF">GN958_ATG01902</name>
</gene>
<dbReference type="Proteomes" id="UP000704712">
    <property type="component" value="Unassembled WGS sequence"/>
</dbReference>
<proteinExistence type="predicted"/>
<dbReference type="AlphaFoldDB" id="A0A8S9VE57"/>
<feature type="compositionally biased region" description="Basic and acidic residues" evidence="1">
    <location>
        <begin position="87"/>
        <end position="98"/>
    </location>
</feature>
<evidence type="ECO:0000313" key="3">
    <source>
        <dbReference type="Proteomes" id="UP000704712"/>
    </source>
</evidence>
<dbReference type="EMBL" id="JAACNO010000209">
    <property type="protein sequence ID" value="KAF4148908.1"/>
    <property type="molecule type" value="Genomic_DNA"/>
</dbReference>
<evidence type="ECO:0000256" key="1">
    <source>
        <dbReference type="SAM" id="MobiDB-lite"/>
    </source>
</evidence>
<feature type="region of interest" description="Disordered" evidence="1">
    <location>
        <begin position="81"/>
        <end position="114"/>
    </location>
</feature>
<comment type="caution">
    <text evidence="2">The sequence shown here is derived from an EMBL/GenBank/DDBJ whole genome shotgun (WGS) entry which is preliminary data.</text>
</comment>
<organism evidence="2 3">
    <name type="scientific">Phytophthora infestans</name>
    <name type="common">Potato late blight agent</name>
    <name type="synonym">Botrytis infestans</name>
    <dbReference type="NCBI Taxonomy" id="4787"/>
    <lineage>
        <taxon>Eukaryota</taxon>
        <taxon>Sar</taxon>
        <taxon>Stramenopiles</taxon>
        <taxon>Oomycota</taxon>
        <taxon>Peronosporomycetes</taxon>
        <taxon>Peronosporales</taxon>
        <taxon>Peronosporaceae</taxon>
        <taxon>Phytophthora</taxon>
    </lineage>
</organism>
<evidence type="ECO:0000313" key="2">
    <source>
        <dbReference type="EMBL" id="KAF4148908.1"/>
    </source>
</evidence>
<sequence length="114" mass="12471">MVPSGQISAAASFTRPFLDALTPYVPCDRISFLSFSIKEIGSYGLLAAYEEEPTTCYSGSADSLRIVQLEVLKLLHAGNPVAQSDDAPFKRLGQKEYDSDFEDGDQPCTLRPHP</sequence>
<accession>A0A8S9VE57</accession>
<protein>
    <submittedName>
        <fullName evidence="2">Uncharacterized protein</fullName>
    </submittedName>
</protein>
<reference evidence="2" key="1">
    <citation type="submission" date="2020-03" db="EMBL/GenBank/DDBJ databases">
        <title>Hybrid Assembly of Korean Phytophthora infestans isolates.</title>
        <authorList>
            <person name="Prokchorchik M."/>
            <person name="Lee Y."/>
            <person name="Seo J."/>
            <person name="Cho J.-H."/>
            <person name="Park Y.-E."/>
            <person name="Jang D.-C."/>
            <person name="Im J.-S."/>
            <person name="Choi J.-G."/>
            <person name="Park H.-J."/>
            <person name="Lee G.-B."/>
            <person name="Lee Y.-G."/>
            <person name="Hong S.-Y."/>
            <person name="Cho K."/>
            <person name="Sohn K.H."/>
        </authorList>
    </citation>
    <scope>NUCLEOTIDE SEQUENCE</scope>
    <source>
        <strain evidence="2">KR_2_A2</strain>
    </source>
</reference>